<feature type="binding site" evidence="10">
    <location>
        <position position="152"/>
    </location>
    <ligand>
        <name>substrate</name>
    </ligand>
</feature>
<keyword evidence="8" id="KW-0408">Iron</keyword>
<evidence type="ECO:0000259" key="16">
    <source>
        <dbReference type="PROSITE" id="PS50873"/>
    </source>
</evidence>
<feature type="active site" description="Proton acceptor" evidence="9">
    <location>
        <position position="66"/>
    </location>
</feature>
<keyword evidence="4" id="KW-0575">Peroxidase</keyword>
<evidence type="ECO:0000256" key="6">
    <source>
        <dbReference type="ARBA" id="ARBA00022723"/>
    </source>
</evidence>
<evidence type="ECO:0000256" key="4">
    <source>
        <dbReference type="ARBA" id="ARBA00022559"/>
    </source>
</evidence>
<organism evidence="17 18">
    <name type="scientific">Populus trichocarpa</name>
    <name type="common">Western balsam poplar</name>
    <name type="synonym">Populus balsamifera subsp. trichocarpa</name>
    <dbReference type="NCBI Taxonomy" id="3694"/>
    <lineage>
        <taxon>Eukaryota</taxon>
        <taxon>Viridiplantae</taxon>
        <taxon>Streptophyta</taxon>
        <taxon>Embryophyta</taxon>
        <taxon>Tracheophyta</taxon>
        <taxon>Spermatophyta</taxon>
        <taxon>Magnoliopsida</taxon>
        <taxon>eudicotyledons</taxon>
        <taxon>Gunneridae</taxon>
        <taxon>Pentapetalae</taxon>
        <taxon>rosids</taxon>
        <taxon>fabids</taxon>
        <taxon>Malpighiales</taxon>
        <taxon>Salicaceae</taxon>
        <taxon>Saliceae</taxon>
        <taxon>Populus</taxon>
    </lineage>
</organism>
<dbReference type="EC" id="1.11.1.7" evidence="3"/>
<keyword evidence="11" id="KW-0106">Calcium</keyword>
<keyword evidence="6 11" id="KW-0479">Metal-binding</keyword>
<dbReference type="InterPro" id="IPR010255">
    <property type="entry name" value="Haem_peroxidase_sf"/>
</dbReference>
<dbReference type="PRINTS" id="PR00458">
    <property type="entry name" value="PEROXIDASE"/>
</dbReference>
<evidence type="ECO:0000256" key="3">
    <source>
        <dbReference type="ARBA" id="ARBA00012313"/>
    </source>
</evidence>
<dbReference type="SUPFAM" id="SSF48113">
    <property type="entry name" value="Heme-dependent peroxidases"/>
    <property type="match status" value="1"/>
</dbReference>
<dbReference type="AlphaFoldDB" id="A0A2K2AN58"/>
<evidence type="ECO:0000256" key="12">
    <source>
        <dbReference type="PIRSR" id="PIRSR600823-4"/>
    </source>
</evidence>
<keyword evidence="13" id="KW-1015">Disulfide bond</keyword>
<dbReference type="Gene3D" id="1.10.420.10">
    <property type="entry name" value="Peroxidase, domain 2"/>
    <property type="match status" value="1"/>
</dbReference>
<feature type="binding site" evidence="11">
    <location>
        <position position="78"/>
    </location>
    <ligand>
        <name>Ca(2+)</name>
        <dbReference type="ChEBI" id="CHEBI:29108"/>
        <label>1</label>
    </ligand>
</feature>
<evidence type="ECO:0000256" key="5">
    <source>
        <dbReference type="ARBA" id="ARBA00022617"/>
    </source>
</evidence>
<dbReference type="GO" id="GO:0020037">
    <property type="term" value="F:heme binding"/>
    <property type="evidence" value="ECO:0007669"/>
    <property type="project" value="InterPro"/>
</dbReference>
<evidence type="ECO:0000313" key="17">
    <source>
        <dbReference type="EMBL" id="PNT38954.1"/>
    </source>
</evidence>
<evidence type="ECO:0000313" key="18">
    <source>
        <dbReference type="Proteomes" id="UP000006729"/>
    </source>
</evidence>
<evidence type="ECO:0000256" key="13">
    <source>
        <dbReference type="PIRSR" id="PIRSR600823-5"/>
    </source>
</evidence>
<dbReference type="EMBL" id="CM009293">
    <property type="protein sequence ID" value="PNT38954.1"/>
    <property type="molecule type" value="Genomic_DNA"/>
</dbReference>
<keyword evidence="5" id="KW-0349">Heme</keyword>
<evidence type="ECO:0000256" key="8">
    <source>
        <dbReference type="ARBA" id="ARBA00023004"/>
    </source>
</evidence>
<comment type="cofactor">
    <cofactor evidence="2">
        <name>heme b</name>
        <dbReference type="ChEBI" id="CHEBI:60344"/>
    </cofactor>
</comment>
<feature type="disulfide bond" evidence="13">
    <location>
        <begin position="35"/>
        <end position="104"/>
    </location>
</feature>
<feature type="chain" id="PRO_5014408569" description="peroxidase" evidence="15">
    <location>
        <begin position="25"/>
        <end position="180"/>
    </location>
</feature>
<dbReference type="InterPro" id="IPR002016">
    <property type="entry name" value="Haem_peroxidase"/>
</dbReference>
<keyword evidence="7" id="KW-0560">Oxidoreductase</keyword>
<dbReference type="Pfam" id="PF00141">
    <property type="entry name" value="peroxidase"/>
    <property type="match status" value="1"/>
</dbReference>
<evidence type="ECO:0000256" key="7">
    <source>
        <dbReference type="ARBA" id="ARBA00023002"/>
    </source>
</evidence>
<dbReference type="GO" id="GO:0140825">
    <property type="term" value="F:lactoperoxidase activity"/>
    <property type="evidence" value="ECO:0007669"/>
    <property type="project" value="UniProtKB-EC"/>
</dbReference>
<dbReference type="PANTHER" id="PTHR31517">
    <property type="match status" value="1"/>
</dbReference>
<proteinExistence type="inferred from homology"/>
<feature type="site" description="Transition state stabilizer" evidence="12">
    <location>
        <position position="62"/>
    </location>
</feature>
<name>A0A2K2AN58_POPTR</name>
<evidence type="ECO:0000256" key="2">
    <source>
        <dbReference type="ARBA" id="ARBA00001970"/>
    </source>
</evidence>
<protein>
    <recommendedName>
        <fullName evidence="3">peroxidase</fullName>
        <ecNumber evidence="3">1.11.1.7</ecNumber>
    </recommendedName>
</protein>
<sequence>MGNVSLIFMLVVVVLAIRVGVGQSQLTYDYYRSSCLNVETIVRQEMLGIFLVDVTAPAAFLRLMFHDCQVQLDSGNSELFSSKNLGIRKQEAIGYIKSVLEAECPGQVSCADIIVLAAKESVDFSGGPRIQIPLGRKDSTTSNNKQSDDLLPSPAVTVDELLHIFMSKGMDLEVSVAIMG</sequence>
<evidence type="ECO:0000256" key="9">
    <source>
        <dbReference type="PIRSR" id="PIRSR600823-1"/>
    </source>
</evidence>
<reference evidence="17 18" key="1">
    <citation type="journal article" date="2006" name="Science">
        <title>The genome of black cottonwood, Populus trichocarpa (Torr. &amp; Gray).</title>
        <authorList>
            <person name="Tuskan G.A."/>
            <person name="Difazio S."/>
            <person name="Jansson S."/>
            <person name="Bohlmann J."/>
            <person name="Grigoriev I."/>
            <person name="Hellsten U."/>
            <person name="Putnam N."/>
            <person name="Ralph S."/>
            <person name="Rombauts S."/>
            <person name="Salamov A."/>
            <person name="Schein J."/>
            <person name="Sterck L."/>
            <person name="Aerts A."/>
            <person name="Bhalerao R.R."/>
            <person name="Bhalerao R.P."/>
            <person name="Blaudez D."/>
            <person name="Boerjan W."/>
            <person name="Brun A."/>
            <person name="Brunner A."/>
            <person name="Busov V."/>
            <person name="Campbell M."/>
            <person name="Carlson J."/>
            <person name="Chalot M."/>
            <person name="Chapman J."/>
            <person name="Chen G.L."/>
            <person name="Cooper D."/>
            <person name="Coutinho P.M."/>
            <person name="Couturier J."/>
            <person name="Covert S."/>
            <person name="Cronk Q."/>
            <person name="Cunningham R."/>
            <person name="Davis J."/>
            <person name="Degroeve S."/>
            <person name="Dejardin A."/>
            <person name="Depamphilis C."/>
            <person name="Detter J."/>
            <person name="Dirks B."/>
            <person name="Dubchak I."/>
            <person name="Duplessis S."/>
            <person name="Ehlting J."/>
            <person name="Ellis B."/>
            <person name="Gendler K."/>
            <person name="Goodstein D."/>
            <person name="Gribskov M."/>
            <person name="Grimwood J."/>
            <person name="Groover A."/>
            <person name="Gunter L."/>
            <person name="Hamberger B."/>
            <person name="Heinze B."/>
            <person name="Helariutta Y."/>
            <person name="Henrissat B."/>
            <person name="Holligan D."/>
            <person name="Holt R."/>
            <person name="Huang W."/>
            <person name="Islam-Faridi N."/>
            <person name="Jones S."/>
            <person name="Jones-Rhoades M."/>
            <person name="Jorgensen R."/>
            <person name="Joshi C."/>
            <person name="Kangasjarvi J."/>
            <person name="Karlsson J."/>
            <person name="Kelleher C."/>
            <person name="Kirkpatrick R."/>
            <person name="Kirst M."/>
            <person name="Kohler A."/>
            <person name="Kalluri U."/>
            <person name="Larimer F."/>
            <person name="Leebens-Mack J."/>
            <person name="Leple J.C."/>
            <person name="Locascio P."/>
            <person name="Lou Y."/>
            <person name="Lucas S."/>
            <person name="Martin F."/>
            <person name="Montanini B."/>
            <person name="Napoli C."/>
            <person name="Nelson D.R."/>
            <person name="Nelson C."/>
            <person name="Nieminen K."/>
            <person name="Nilsson O."/>
            <person name="Pereda V."/>
            <person name="Peter G."/>
            <person name="Philippe R."/>
            <person name="Pilate G."/>
            <person name="Poliakov A."/>
            <person name="Razumovskaya J."/>
            <person name="Richardson P."/>
            <person name="Rinaldi C."/>
            <person name="Ritland K."/>
            <person name="Rouze P."/>
            <person name="Ryaboy D."/>
            <person name="Schmutz J."/>
            <person name="Schrader J."/>
            <person name="Segerman B."/>
            <person name="Shin H."/>
            <person name="Siddiqui A."/>
            <person name="Sterky F."/>
            <person name="Terry A."/>
            <person name="Tsai C.J."/>
            <person name="Uberbacher E."/>
            <person name="Unneberg P."/>
            <person name="Vahala J."/>
            <person name="Wall K."/>
            <person name="Wessler S."/>
            <person name="Yang G."/>
            <person name="Yin T."/>
            <person name="Douglas C."/>
            <person name="Marra M."/>
            <person name="Sandberg G."/>
            <person name="Van de Peer Y."/>
            <person name="Rokhsar D."/>
        </authorList>
    </citation>
    <scope>NUCLEOTIDE SEQUENCE [LARGE SCALE GENOMIC DNA]</scope>
    <source>
        <strain evidence="18">cv. Nisqually</strain>
    </source>
</reference>
<dbReference type="GO" id="GO:0046872">
    <property type="term" value="F:metal ion binding"/>
    <property type="evidence" value="ECO:0007669"/>
    <property type="project" value="UniProtKB-KW"/>
</dbReference>
<dbReference type="PANTHER" id="PTHR31517:SF81">
    <property type="entry name" value="PEROXIDASE"/>
    <property type="match status" value="1"/>
</dbReference>
<evidence type="ECO:0000256" key="10">
    <source>
        <dbReference type="PIRSR" id="PIRSR600823-2"/>
    </source>
</evidence>
<dbReference type="InParanoid" id="A0A2K2AN58"/>
<dbReference type="STRING" id="3694.A0A2K2AN58"/>
<dbReference type="PRINTS" id="PR00461">
    <property type="entry name" value="PLPEROXIDASE"/>
</dbReference>
<feature type="domain" description="Plant heme peroxidase family profile" evidence="16">
    <location>
        <begin position="25"/>
        <end position="180"/>
    </location>
</feature>
<evidence type="ECO:0000256" key="15">
    <source>
        <dbReference type="SAM" id="SignalP"/>
    </source>
</evidence>
<evidence type="ECO:0000256" key="11">
    <source>
        <dbReference type="PIRSR" id="PIRSR600823-3"/>
    </source>
</evidence>
<feature type="signal peptide" evidence="15">
    <location>
        <begin position="1"/>
        <end position="24"/>
    </location>
</feature>
<comment type="similarity">
    <text evidence="14">Belongs to the peroxidase family.</text>
</comment>
<evidence type="ECO:0000256" key="14">
    <source>
        <dbReference type="RuleBase" id="RU004241"/>
    </source>
</evidence>
<dbReference type="Gene3D" id="1.10.520.10">
    <property type="match status" value="1"/>
</dbReference>
<keyword evidence="18" id="KW-1185">Reference proteome</keyword>
<feature type="binding site" evidence="11">
    <location>
        <position position="67"/>
    </location>
    <ligand>
        <name>Ca(2+)</name>
        <dbReference type="ChEBI" id="CHEBI:29108"/>
        <label>1</label>
    </ligand>
</feature>
<keyword evidence="15" id="KW-0732">Signal</keyword>
<feature type="binding site" evidence="11">
    <location>
        <position position="70"/>
    </location>
    <ligand>
        <name>Ca(2+)</name>
        <dbReference type="ChEBI" id="CHEBI:29108"/>
        <label>1</label>
    </ligand>
</feature>
<gene>
    <name evidence="17" type="ORF">POPTR_004G006400</name>
</gene>
<dbReference type="Proteomes" id="UP000006729">
    <property type="component" value="Chromosome 4"/>
</dbReference>
<accession>A0A2K2AN58</accession>
<dbReference type="GO" id="GO:0006979">
    <property type="term" value="P:response to oxidative stress"/>
    <property type="evidence" value="ECO:0007669"/>
    <property type="project" value="InterPro"/>
</dbReference>
<dbReference type="PROSITE" id="PS50873">
    <property type="entry name" value="PEROXIDASE_4"/>
    <property type="match status" value="1"/>
</dbReference>
<dbReference type="InterPro" id="IPR000823">
    <property type="entry name" value="Peroxidase_pln"/>
</dbReference>
<evidence type="ECO:0000256" key="1">
    <source>
        <dbReference type="ARBA" id="ARBA00000189"/>
    </source>
</evidence>
<comment type="catalytic activity">
    <reaction evidence="1">
        <text>2 a phenolic donor + H2O2 = 2 a phenolic radical donor + 2 H2O</text>
        <dbReference type="Rhea" id="RHEA:56136"/>
        <dbReference type="ChEBI" id="CHEBI:15377"/>
        <dbReference type="ChEBI" id="CHEBI:16240"/>
        <dbReference type="ChEBI" id="CHEBI:139520"/>
        <dbReference type="ChEBI" id="CHEBI:139521"/>
        <dbReference type="EC" id="1.11.1.7"/>
    </reaction>
</comment>
<comment type="cofactor">
    <cofactor evidence="11">
        <name>Ca(2+)</name>
        <dbReference type="ChEBI" id="CHEBI:29108"/>
    </cofactor>
    <text evidence="11">Binds 2 calcium ions per subunit.</text>
</comment>